<organism evidence="3 4">
    <name type="scientific">Leucobacter allii</name>
    <dbReference type="NCBI Taxonomy" id="2932247"/>
    <lineage>
        <taxon>Bacteria</taxon>
        <taxon>Bacillati</taxon>
        <taxon>Actinomycetota</taxon>
        <taxon>Actinomycetes</taxon>
        <taxon>Micrococcales</taxon>
        <taxon>Microbacteriaceae</taxon>
        <taxon>Leucobacter</taxon>
    </lineage>
</organism>
<dbReference type="Proteomes" id="UP000831786">
    <property type="component" value="Chromosome"/>
</dbReference>
<feature type="region of interest" description="Disordered" evidence="1">
    <location>
        <begin position="1"/>
        <end position="278"/>
    </location>
</feature>
<evidence type="ECO:0000313" key="4">
    <source>
        <dbReference type="Proteomes" id="UP000831786"/>
    </source>
</evidence>
<feature type="region of interest" description="Disordered" evidence="1">
    <location>
        <begin position="291"/>
        <end position="321"/>
    </location>
</feature>
<dbReference type="EMBL" id="CP095045">
    <property type="protein sequence ID" value="UOQ57666.1"/>
    <property type="molecule type" value="Genomic_DNA"/>
</dbReference>
<evidence type="ECO:0000256" key="1">
    <source>
        <dbReference type="SAM" id="MobiDB-lite"/>
    </source>
</evidence>
<evidence type="ECO:0000313" key="3">
    <source>
        <dbReference type="EMBL" id="UOQ57666.1"/>
    </source>
</evidence>
<evidence type="ECO:0000256" key="2">
    <source>
        <dbReference type="SAM" id="Phobius"/>
    </source>
</evidence>
<feature type="compositionally biased region" description="Basic and acidic residues" evidence="1">
    <location>
        <begin position="51"/>
        <end position="85"/>
    </location>
</feature>
<keyword evidence="2" id="KW-1133">Transmembrane helix</keyword>
<feature type="compositionally biased region" description="Basic and acidic residues" evidence="1">
    <location>
        <begin position="153"/>
        <end position="194"/>
    </location>
</feature>
<gene>
    <name evidence="3" type="ORF">MUN78_02140</name>
</gene>
<keyword evidence="4" id="KW-1185">Reference proteome</keyword>
<proteinExistence type="predicted"/>
<keyword evidence="2" id="KW-0472">Membrane</keyword>
<name>A0ABY4FN43_9MICO</name>
<feature type="compositionally biased region" description="Basic and acidic residues" evidence="1">
    <location>
        <begin position="116"/>
        <end position="137"/>
    </location>
</feature>
<sequence length="356" mass="37337">MSERPDDGTPGAADADPEATVVVPRRVAAPVGVPDPDPVRDIVPDPGSDPDPDRTAAVRRHESAAHRHSDPDPDPDRTVAVRRDGAAAQPDPDPDRTVSVRRAERVAEPAADADSDPDRTIAVRRTESGEADPDRTVAVRRAGPGADPDSEADADRTVAVHRADPAEADPDRTVAVHRADPADPDRTVAVRRDGAPTPAGSGATVDIPKLRTPLSTRDRRTASSSRNPAPPVADPDLDGLPPELVARMFKSPLDKRRRIPKAPTPAPEHAQPRGGVAQGLPIVSATRFGASRPLPIAEPIGEPPLAREQPETAPRSGLRSTQRANRRFGVAVLGGFAATVLVSLAGLGLIARALLG</sequence>
<accession>A0ABY4FN43</accession>
<feature type="transmembrane region" description="Helical" evidence="2">
    <location>
        <begin position="328"/>
        <end position="355"/>
    </location>
</feature>
<dbReference type="RefSeq" id="WP_244728476.1">
    <property type="nucleotide sequence ID" value="NZ_CP095045.1"/>
</dbReference>
<feature type="compositionally biased region" description="Basic and acidic residues" evidence="1">
    <location>
        <begin position="93"/>
        <end position="107"/>
    </location>
</feature>
<feature type="compositionally biased region" description="Low complexity" evidence="1">
    <location>
        <begin position="8"/>
        <end position="34"/>
    </location>
</feature>
<protein>
    <submittedName>
        <fullName evidence="3">Uncharacterized protein</fullName>
    </submittedName>
</protein>
<reference evidence="3 4" key="1">
    <citation type="submission" date="2022-04" db="EMBL/GenBank/DDBJ databases">
        <title>Leucobacter sp. isolated from rhizosphere of garlic.</title>
        <authorList>
            <person name="Won M."/>
            <person name="Lee C.-M."/>
            <person name="Woen H.-Y."/>
            <person name="Kwon S.-W."/>
        </authorList>
    </citation>
    <scope>NUCLEOTIDE SEQUENCE [LARGE SCALE GENOMIC DNA]</scope>
    <source>
        <strain evidence="3 4">H21R-40</strain>
    </source>
</reference>
<keyword evidence="2" id="KW-0812">Transmembrane</keyword>